<dbReference type="RefSeq" id="WP_014736932.1">
    <property type="nucleotide sequence ID" value="NC_017954.1"/>
</dbReference>
<organism evidence="1 2">
    <name type="scientific">Thermogladius calderae (strain DSM 22663 / VKM B-2946 / 1633)</name>
    <dbReference type="NCBI Taxonomy" id="1184251"/>
    <lineage>
        <taxon>Archaea</taxon>
        <taxon>Thermoproteota</taxon>
        <taxon>Thermoprotei</taxon>
        <taxon>Desulfurococcales</taxon>
        <taxon>Desulfurococcaceae</taxon>
        <taxon>Thermogladius</taxon>
    </lineage>
</organism>
<accession>I3TD44</accession>
<dbReference type="HOGENOM" id="CLU_1954782_0_0_2"/>
<gene>
    <name evidence="1" type="ordered locus">TCELL_0257</name>
</gene>
<dbReference type="AlphaFoldDB" id="I3TD44"/>
<dbReference type="GeneID" id="13012539"/>
<proteinExistence type="predicted"/>
<protein>
    <recommendedName>
        <fullName evidence="3">Transcriptional regulator</fullName>
    </recommendedName>
</protein>
<evidence type="ECO:0008006" key="3">
    <source>
        <dbReference type="Google" id="ProtNLM"/>
    </source>
</evidence>
<evidence type="ECO:0000313" key="1">
    <source>
        <dbReference type="EMBL" id="AFK50682.1"/>
    </source>
</evidence>
<evidence type="ECO:0000313" key="2">
    <source>
        <dbReference type="Proteomes" id="UP000005270"/>
    </source>
</evidence>
<dbReference type="KEGG" id="thg:TCELL_0257"/>
<dbReference type="OrthoDB" id="42697at2157"/>
<dbReference type="InParanoid" id="I3TD44"/>
<dbReference type="eggNOG" id="arCOG00017">
    <property type="taxonomic scope" value="Archaea"/>
</dbReference>
<reference evidence="1 2" key="1">
    <citation type="journal article" date="2012" name="J. Bacteriol.">
        <title>Complete genome sequence of the hyperthermophilic cellulolytic Crenarchaeon 'Thermogladius cellulolyticus' 1633.</title>
        <authorList>
            <person name="Mardanov A.V."/>
            <person name="Kochetkova T.V."/>
            <person name="Beletsky A.V."/>
            <person name="Bonch-Osmolovskaya E.A."/>
            <person name="Ravin N.V."/>
            <person name="Skryabin K.G."/>
        </authorList>
    </citation>
    <scope>NUCLEOTIDE SEQUENCE [LARGE SCALE GENOMIC DNA]</scope>
    <source>
        <strain evidence="2">DSM 22663 / VKM B-2946 / 1633</strain>
    </source>
</reference>
<keyword evidence="2" id="KW-1185">Reference proteome</keyword>
<sequence length="135" mass="15291">MKSILEFAARHVEPSLKRSLAIKLLARGVDRGKVSTCLGISPALLTRYIKGERGLHDFTRIKDVDERLDKLAEEVASGRKCGLDAYTELLNLTFYVLYKKYACGIHYVATRDVNPAKCNACPALFGKLFEWRFQH</sequence>
<name>I3TD44_THEC1</name>
<dbReference type="EMBL" id="CP003531">
    <property type="protein sequence ID" value="AFK50682.1"/>
    <property type="molecule type" value="Genomic_DNA"/>
</dbReference>
<dbReference type="PANTHER" id="PTHR40730">
    <property type="entry name" value="TRANSCRIPTIONAL REGULATOR PROTEIN-LIKE PROTEIN"/>
    <property type="match status" value="1"/>
</dbReference>
<dbReference type="Proteomes" id="UP000005270">
    <property type="component" value="Chromosome"/>
</dbReference>
<dbReference type="PANTHER" id="PTHR40730:SF4">
    <property type="entry name" value="TRANSCRIPTIONAL REGULATOR"/>
    <property type="match status" value="1"/>
</dbReference>